<keyword evidence="1" id="KW-0732">Signal</keyword>
<name>H8L3T1_FRAAD</name>
<dbReference type="Proteomes" id="UP000005234">
    <property type="component" value="Chromosome"/>
</dbReference>
<sequence length="229" mass="24180">MYKKLLAVAVLAAVGATAVPAVFAQDNIQPADQNALNQPLPNAKGGWYIDLGAGAAMSGISNGYKGTSYAGSLSGGYLFPVSPDLSVGPELGYVYLGHQTPGIGYGNNYRSGGNYVNGRDGEARSRGITFGANLRLNLTPGWYMTLHGGLYDAHGEGLNTITEAPSVVRFNNNLGYYIGVGTGWDISRHWSVGATADYYRVSNGGTGSNNPKTYALDTEVFGVKGEYRF</sequence>
<dbReference type="InterPro" id="IPR036709">
    <property type="entry name" value="Autotransporte_beta_dom_sf"/>
</dbReference>
<protein>
    <recommendedName>
        <fullName evidence="4">Opacity protein</fullName>
    </recommendedName>
</protein>
<evidence type="ECO:0000256" key="1">
    <source>
        <dbReference type="SAM" id="SignalP"/>
    </source>
</evidence>
<dbReference type="RefSeq" id="WP_014401892.1">
    <property type="nucleotide sequence ID" value="NC_017033.1"/>
</dbReference>
<evidence type="ECO:0008006" key="4">
    <source>
        <dbReference type="Google" id="ProtNLM"/>
    </source>
</evidence>
<feature type="chain" id="PRO_5003613624" description="Opacity protein" evidence="1">
    <location>
        <begin position="25"/>
        <end position="229"/>
    </location>
</feature>
<gene>
    <name evidence="2" type="ordered locus">Fraau_0397</name>
</gene>
<evidence type="ECO:0000313" key="2">
    <source>
        <dbReference type="EMBL" id="AFC84886.1"/>
    </source>
</evidence>
<dbReference type="STRING" id="767434.Fraau_0397"/>
<accession>H8L3T1</accession>
<dbReference type="KEGG" id="fau:Fraau_0397"/>
<evidence type="ECO:0000313" key="3">
    <source>
        <dbReference type="Proteomes" id="UP000005234"/>
    </source>
</evidence>
<dbReference type="InterPro" id="IPR011250">
    <property type="entry name" value="OMP/PagP_B-barrel"/>
</dbReference>
<dbReference type="SUPFAM" id="SSF56925">
    <property type="entry name" value="OMPA-like"/>
    <property type="match status" value="1"/>
</dbReference>
<dbReference type="eggNOG" id="COG3637">
    <property type="taxonomic scope" value="Bacteria"/>
</dbReference>
<organism evidence="2 3">
    <name type="scientific">Frateuria aurantia (strain ATCC 33424 / DSM 6220 / KCTC 2777 / LMG 1558 / NBRC 3245 / NCIMB 13370)</name>
    <name type="common">Acetobacter aurantius</name>
    <dbReference type="NCBI Taxonomy" id="767434"/>
    <lineage>
        <taxon>Bacteria</taxon>
        <taxon>Pseudomonadati</taxon>
        <taxon>Pseudomonadota</taxon>
        <taxon>Gammaproteobacteria</taxon>
        <taxon>Lysobacterales</taxon>
        <taxon>Rhodanobacteraceae</taxon>
        <taxon>Frateuria</taxon>
    </lineage>
</organism>
<proteinExistence type="predicted"/>
<keyword evidence="3" id="KW-1185">Reference proteome</keyword>
<dbReference type="EMBL" id="CP003350">
    <property type="protein sequence ID" value="AFC84886.1"/>
    <property type="molecule type" value="Genomic_DNA"/>
</dbReference>
<dbReference type="OrthoDB" id="5735897at2"/>
<feature type="signal peptide" evidence="1">
    <location>
        <begin position="1"/>
        <end position="24"/>
    </location>
</feature>
<dbReference type="HOGENOM" id="CLU_105356_0_0_6"/>
<dbReference type="Gene3D" id="2.40.128.130">
    <property type="entry name" value="Autotransporter beta-domain"/>
    <property type="match status" value="1"/>
</dbReference>
<dbReference type="AlphaFoldDB" id="H8L3T1"/>
<reference evidence="2" key="1">
    <citation type="submission" date="2012-02" db="EMBL/GenBank/DDBJ databases">
        <title>The complete genome of Frateuria aurantia DSM 6220.</title>
        <authorList>
            <consortium name="US DOE Joint Genome Institute (JGI-PGF)"/>
            <person name="Lucas S."/>
            <person name="Copeland A."/>
            <person name="Lapidus A."/>
            <person name="Glavina del Rio T."/>
            <person name="Dalin E."/>
            <person name="Tice H."/>
            <person name="Bruce D."/>
            <person name="Goodwin L."/>
            <person name="Pitluck S."/>
            <person name="Peters L."/>
            <person name="Ovchinnikova G."/>
            <person name="Teshima H."/>
            <person name="Kyrpides N."/>
            <person name="Mavromatis K."/>
            <person name="Ivanova N."/>
            <person name="Brettin T."/>
            <person name="Detter J.C."/>
            <person name="Han C."/>
            <person name="Larimer F."/>
            <person name="Land M."/>
            <person name="Hauser L."/>
            <person name="Markowitz V."/>
            <person name="Cheng J.-F."/>
            <person name="Hugenholtz P."/>
            <person name="Woyke T."/>
            <person name="Wu D."/>
            <person name="Brambilla E."/>
            <person name="Klenk H.-P."/>
            <person name="Eisen J.A."/>
        </authorList>
    </citation>
    <scope>NUCLEOTIDE SEQUENCE</scope>
    <source>
        <strain evidence="2">DSM 6220</strain>
    </source>
</reference>